<evidence type="ECO:0000313" key="3">
    <source>
        <dbReference type="Proteomes" id="UP000325313"/>
    </source>
</evidence>
<evidence type="ECO:0000313" key="2">
    <source>
        <dbReference type="EMBL" id="KAA1122258.1"/>
    </source>
</evidence>
<protein>
    <submittedName>
        <fullName evidence="2">Uncharacterized protein</fullName>
    </submittedName>
</protein>
<accession>A0A5B0RAC5</accession>
<evidence type="ECO:0000256" key="1">
    <source>
        <dbReference type="SAM" id="MobiDB-lite"/>
    </source>
</evidence>
<gene>
    <name evidence="2" type="ORF">PGTUg99_035746</name>
</gene>
<comment type="caution">
    <text evidence="2">The sequence shown here is derived from an EMBL/GenBank/DDBJ whole genome shotgun (WGS) entry which is preliminary data.</text>
</comment>
<dbReference type="AlphaFoldDB" id="A0A5B0RAC5"/>
<sequence>MASQVLTQADNPEIESAISQTISHVMSALINAHPPPPSHPSKGGMQLHLPVYKGRV</sequence>
<proteinExistence type="predicted"/>
<dbReference type="Proteomes" id="UP000325313">
    <property type="component" value="Unassembled WGS sequence"/>
</dbReference>
<reference evidence="2 3" key="1">
    <citation type="submission" date="2019-05" db="EMBL/GenBank/DDBJ databases">
        <title>Emergence of the Ug99 lineage of the wheat stem rust pathogen through somatic hybridization.</title>
        <authorList>
            <person name="Li F."/>
            <person name="Upadhyaya N.M."/>
            <person name="Sperschneider J."/>
            <person name="Matny O."/>
            <person name="Nguyen-Phuc H."/>
            <person name="Mago R."/>
            <person name="Raley C."/>
            <person name="Miller M.E."/>
            <person name="Silverstein K.A.T."/>
            <person name="Henningsen E."/>
            <person name="Hirsch C.D."/>
            <person name="Visser B."/>
            <person name="Pretorius Z.A."/>
            <person name="Steffenson B.J."/>
            <person name="Schwessinger B."/>
            <person name="Dodds P.N."/>
            <person name="Figueroa M."/>
        </authorList>
    </citation>
    <scope>NUCLEOTIDE SEQUENCE [LARGE SCALE GENOMIC DNA]</scope>
    <source>
        <strain evidence="2 3">Ug99</strain>
    </source>
</reference>
<name>A0A5B0RAC5_PUCGR</name>
<dbReference type="EMBL" id="VDEP01000236">
    <property type="protein sequence ID" value="KAA1122258.1"/>
    <property type="molecule type" value="Genomic_DNA"/>
</dbReference>
<feature type="region of interest" description="Disordered" evidence="1">
    <location>
        <begin position="31"/>
        <end position="56"/>
    </location>
</feature>
<organism evidence="2 3">
    <name type="scientific">Puccinia graminis f. sp. tritici</name>
    <dbReference type="NCBI Taxonomy" id="56615"/>
    <lineage>
        <taxon>Eukaryota</taxon>
        <taxon>Fungi</taxon>
        <taxon>Dikarya</taxon>
        <taxon>Basidiomycota</taxon>
        <taxon>Pucciniomycotina</taxon>
        <taxon>Pucciniomycetes</taxon>
        <taxon>Pucciniales</taxon>
        <taxon>Pucciniaceae</taxon>
        <taxon>Puccinia</taxon>
    </lineage>
</organism>